<dbReference type="Gene3D" id="2.170.270.10">
    <property type="entry name" value="SET domain"/>
    <property type="match status" value="1"/>
</dbReference>
<dbReference type="PANTHER" id="PTHR46455:SF4">
    <property type="entry name" value="GH11294P"/>
    <property type="match status" value="1"/>
</dbReference>
<proteinExistence type="predicted"/>
<dbReference type="Proteomes" id="UP001159363">
    <property type="component" value="Chromosome 15"/>
</dbReference>
<dbReference type="PANTHER" id="PTHR46455">
    <property type="entry name" value="SET AND MYND DOMAIN CONTAINING, ARTHROPOD-SPECIFIC, MEMBER 4, ISOFORM A"/>
    <property type="match status" value="1"/>
</dbReference>
<evidence type="ECO:0000313" key="2">
    <source>
        <dbReference type="Proteomes" id="UP001159363"/>
    </source>
</evidence>
<dbReference type="SUPFAM" id="SSF82199">
    <property type="entry name" value="SET domain"/>
    <property type="match status" value="1"/>
</dbReference>
<reference evidence="1 2" key="1">
    <citation type="submission" date="2023-02" db="EMBL/GenBank/DDBJ databases">
        <title>LHISI_Scaffold_Assembly.</title>
        <authorList>
            <person name="Stuart O.P."/>
            <person name="Cleave R."/>
            <person name="Magrath M.J.L."/>
            <person name="Mikheyev A.S."/>
        </authorList>
    </citation>
    <scope>NUCLEOTIDE SEQUENCE [LARGE SCALE GENOMIC DNA]</scope>
    <source>
        <strain evidence="1">Daus_M_001</strain>
        <tissue evidence="1">Leg muscle</tissue>
    </source>
</reference>
<dbReference type="CDD" id="cd20071">
    <property type="entry name" value="SET_SMYD"/>
    <property type="match status" value="1"/>
</dbReference>
<dbReference type="InterPro" id="IPR011990">
    <property type="entry name" value="TPR-like_helical_dom_sf"/>
</dbReference>
<name>A0ABQ9G3E9_9NEOP</name>
<dbReference type="InterPro" id="IPR046341">
    <property type="entry name" value="SET_dom_sf"/>
</dbReference>
<comment type="caution">
    <text evidence="1">The sequence shown here is derived from an EMBL/GenBank/DDBJ whole genome shotgun (WGS) entry which is preliminary data.</text>
</comment>
<accession>A0ABQ9G3E9</accession>
<dbReference type="InterPro" id="IPR053010">
    <property type="entry name" value="SET_SmydA-8"/>
</dbReference>
<gene>
    <name evidence="1" type="ORF">PR048_032866</name>
</gene>
<keyword evidence="2" id="KW-1185">Reference proteome</keyword>
<sequence>MGHPWELLCGRPCDHSVQMSTGSPRDCISSHAALQMNVKNFGCTHPLYQCVTVLRLLHLRSTNPTIWHKLSALESHCQQRQQTQRYEDDRVAVAQFARTFFKLSEFSEEEILRACGIIQARARGLKEEALCEAGAQVNGHEVPVTEPAHIAVYDTASLLEHHCRPNCSKSFTNDGALIIWAAVPIPQGTHLSICYSDALWGTASRRHHLAETKFFWCTCERCADPTECNTFFSTQHCLEESCEGFLLPEEPLKEGRAVKEASWWHCTACPARVSADRVHATAESVGQQLAAMRKGDPASCERFVRECITLLHPNHYYLTDVRLALAQLYGQDHADGLRGTPEDELRKKARLCHDVLSLVDQLAPGQPLPLPSHSLSSKHFVSQYQVHCIIGTV</sequence>
<organism evidence="1 2">
    <name type="scientific">Dryococelus australis</name>
    <dbReference type="NCBI Taxonomy" id="614101"/>
    <lineage>
        <taxon>Eukaryota</taxon>
        <taxon>Metazoa</taxon>
        <taxon>Ecdysozoa</taxon>
        <taxon>Arthropoda</taxon>
        <taxon>Hexapoda</taxon>
        <taxon>Insecta</taxon>
        <taxon>Pterygota</taxon>
        <taxon>Neoptera</taxon>
        <taxon>Polyneoptera</taxon>
        <taxon>Phasmatodea</taxon>
        <taxon>Verophasmatodea</taxon>
        <taxon>Anareolatae</taxon>
        <taxon>Phasmatidae</taxon>
        <taxon>Eurycanthinae</taxon>
        <taxon>Dryococelus</taxon>
    </lineage>
</organism>
<evidence type="ECO:0000313" key="1">
    <source>
        <dbReference type="EMBL" id="KAJ8867004.1"/>
    </source>
</evidence>
<dbReference type="Gene3D" id="1.25.40.10">
    <property type="entry name" value="Tetratricopeptide repeat domain"/>
    <property type="match status" value="1"/>
</dbReference>
<protein>
    <submittedName>
        <fullName evidence="1">Uncharacterized protein</fullName>
    </submittedName>
</protein>
<dbReference type="EMBL" id="JARBHB010000016">
    <property type="protein sequence ID" value="KAJ8867004.1"/>
    <property type="molecule type" value="Genomic_DNA"/>
</dbReference>